<dbReference type="STRING" id="555500.I215_01868"/>
<proteinExistence type="predicted"/>
<dbReference type="AlphaFoldDB" id="K2PU94"/>
<protein>
    <recommendedName>
        <fullName evidence="3">Lipoprotein</fullName>
    </recommendedName>
</protein>
<sequence>MKKLLLVFIGLAFLSCSKDDDNELRVVKYTLETSNENPYILYLNDNYGHDTLTLTKGTTWEYTGHFKKGDLVFFYTETKDTSDDNWALMHIYVNGKDVNSIKCGDFEKAQCDLSITVP</sequence>
<reference evidence="1 2" key="1">
    <citation type="journal article" date="2012" name="J. Bacteriol.">
        <title>Genome Sequence of Galbibacter marinum Type Strain ck-I2-15.</title>
        <authorList>
            <person name="Lai Q."/>
            <person name="Li C."/>
            <person name="Shao Z."/>
        </authorList>
    </citation>
    <scope>NUCLEOTIDE SEQUENCE [LARGE SCALE GENOMIC DNA]</scope>
    <source>
        <strain evidence="2">ck-I2-15</strain>
    </source>
</reference>
<dbReference type="RefSeq" id="WP_008990249.1">
    <property type="nucleotide sequence ID" value="NZ_AMSG01000002.1"/>
</dbReference>
<accession>K2PU94</accession>
<keyword evidence="2" id="KW-1185">Reference proteome</keyword>
<dbReference type="OrthoDB" id="826659at2"/>
<gene>
    <name evidence="1" type="ORF">I215_01868</name>
</gene>
<comment type="caution">
    <text evidence="1">The sequence shown here is derived from an EMBL/GenBank/DDBJ whole genome shotgun (WGS) entry which is preliminary data.</text>
</comment>
<evidence type="ECO:0008006" key="3">
    <source>
        <dbReference type="Google" id="ProtNLM"/>
    </source>
</evidence>
<evidence type="ECO:0000313" key="2">
    <source>
        <dbReference type="Proteomes" id="UP000007364"/>
    </source>
</evidence>
<organism evidence="1 2">
    <name type="scientific">Galbibacter marinus</name>
    <dbReference type="NCBI Taxonomy" id="555500"/>
    <lineage>
        <taxon>Bacteria</taxon>
        <taxon>Pseudomonadati</taxon>
        <taxon>Bacteroidota</taxon>
        <taxon>Flavobacteriia</taxon>
        <taxon>Flavobacteriales</taxon>
        <taxon>Flavobacteriaceae</taxon>
        <taxon>Galbibacter</taxon>
    </lineage>
</organism>
<dbReference type="Proteomes" id="UP000007364">
    <property type="component" value="Unassembled WGS sequence"/>
</dbReference>
<evidence type="ECO:0000313" key="1">
    <source>
        <dbReference type="EMBL" id="EKF56230.1"/>
    </source>
</evidence>
<name>K2PU94_9FLAO</name>
<dbReference type="EMBL" id="AMSG01000002">
    <property type="protein sequence ID" value="EKF56230.1"/>
    <property type="molecule type" value="Genomic_DNA"/>
</dbReference>
<dbReference type="PROSITE" id="PS51257">
    <property type="entry name" value="PROKAR_LIPOPROTEIN"/>
    <property type="match status" value="1"/>
</dbReference>